<evidence type="ECO:0000256" key="2">
    <source>
        <dbReference type="ARBA" id="ARBA00006601"/>
    </source>
</evidence>
<dbReference type="STRING" id="53468.A0A158QU14"/>
<sequence>MVHKNYKICGVGAGILGVPVCAVIASQFPEFSVSVVDDDNSLVDQWNSGSNYPISELGLEELLKKCKGRNLVISSEVDRYLADADIILICVKTPAKSLGVGRGRAADLGCIEAVSRQIVASGNSSAIVVVQSTVPIGATDHINSIFSANNKAGGIASNFVVISNPQFVSEGSVIENLLQPDRVVLGGEATEASQRAVQILKNIYARWIPEEKIITISTKSAEVANVCEETAADVRQVADAVGRDRRVGPHFLDAGLGFGGNTLPADVHHLVYTCESLQLPTVAAYWNSVLSVNEFQVNRFFRKITAHFCETLRGKRIAVFGCAFKKGTPEVSSRVGHAKVTFSPDLGARWWSMGLKCQRCALAWSVTFGCQLNELVTIFRRGRMCCKVNSPAVVICCRLLLEDANIAVYDPLADLQSLVDAVSETLGQKPANIDNLVWCKTPIEAAENADGIIVCTDCDEFKTLDYKAIYDSMRKPASFFDGRLVVPHKDLLKIGFRVEAVGVCLK</sequence>
<evidence type="ECO:0000259" key="11">
    <source>
        <dbReference type="SMART" id="SM00984"/>
    </source>
</evidence>
<comment type="function">
    <text evidence="8">Involved in the biosynthesis of glycosaminoglycans; hyaluronan, chondroitin sulfate, and heparan sulfate.</text>
</comment>
<gene>
    <name evidence="12" type="ORF">MCOS_LOCUS5582</name>
</gene>
<dbReference type="InterPro" id="IPR014026">
    <property type="entry name" value="UDP-Glc/GDP-Man_DH_dimer"/>
</dbReference>
<dbReference type="InterPro" id="IPR001732">
    <property type="entry name" value="UDP-Glc/GDP-Man_DH_N"/>
</dbReference>
<feature type="binding site" evidence="9">
    <location>
        <begin position="251"/>
        <end position="255"/>
    </location>
    <ligand>
        <name>substrate</name>
    </ligand>
</feature>
<evidence type="ECO:0000256" key="8">
    <source>
        <dbReference type="PIRNR" id="PIRNR000124"/>
    </source>
</evidence>
<dbReference type="PANTHER" id="PTHR11374">
    <property type="entry name" value="UDP-GLUCOSE DEHYDROGENASE/UDP-MANNAC DEHYDROGENASE"/>
    <property type="match status" value="1"/>
</dbReference>
<dbReference type="UniPathway" id="UPA00038">
    <property type="reaction ID" value="UER00491"/>
</dbReference>
<dbReference type="PIRSF" id="PIRSF000124">
    <property type="entry name" value="UDPglc_GDPman_dh"/>
    <property type="match status" value="1"/>
</dbReference>
<feature type="binding site" evidence="10">
    <location>
        <position position="133"/>
    </location>
    <ligand>
        <name>NAD(+)</name>
        <dbReference type="ChEBI" id="CHEBI:57540"/>
    </ligand>
</feature>
<dbReference type="GO" id="GO:0051287">
    <property type="term" value="F:NAD binding"/>
    <property type="evidence" value="ECO:0007669"/>
    <property type="project" value="InterPro"/>
</dbReference>
<dbReference type="GO" id="GO:0005634">
    <property type="term" value="C:nucleus"/>
    <property type="evidence" value="ECO:0007669"/>
    <property type="project" value="TreeGrafter"/>
</dbReference>
<name>A0A158QU14_MESCO</name>
<dbReference type="GO" id="GO:0000271">
    <property type="term" value="P:polysaccharide biosynthetic process"/>
    <property type="evidence" value="ECO:0007669"/>
    <property type="project" value="InterPro"/>
</dbReference>
<dbReference type="InterPro" id="IPR028357">
    <property type="entry name" value="UDPglc_DH_bac"/>
</dbReference>
<dbReference type="EMBL" id="UXSR01005202">
    <property type="protein sequence ID" value="VDD79579.1"/>
    <property type="molecule type" value="Genomic_DNA"/>
</dbReference>
<dbReference type="Gene3D" id="3.40.50.720">
    <property type="entry name" value="NAD(P)-binding Rossmann-like Domain"/>
    <property type="match status" value="3"/>
</dbReference>
<evidence type="ECO:0000256" key="6">
    <source>
        <dbReference type="ARBA" id="ARBA00023027"/>
    </source>
</evidence>
<evidence type="ECO:0000256" key="9">
    <source>
        <dbReference type="PIRSR" id="PIRSR500134-2"/>
    </source>
</evidence>
<evidence type="ECO:0000256" key="3">
    <source>
        <dbReference type="ARBA" id="ARBA00012954"/>
    </source>
</evidence>
<keyword evidence="6 8" id="KW-0520">NAD</keyword>
<feature type="binding site" evidence="9">
    <location>
        <position position="259"/>
    </location>
    <ligand>
        <name>substrate</name>
    </ligand>
</feature>
<dbReference type="EC" id="1.1.1.22" evidence="3 8"/>
<dbReference type="Pfam" id="PF03721">
    <property type="entry name" value="UDPG_MGDP_dh_N"/>
    <property type="match status" value="1"/>
</dbReference>
<dbReference type="InterPro" id="IPR036220">
    <property type="entry name" value="UDP-Glc/GDP-Man_DH_C_sf"/>
</dbReference>
<dbReference type="SUPFAM" id="SSF51735">
    <property type="entry name" value="NAD(P)-binding Rossmann-fold domains"/>
    <property type="match status" value="1"/>
</dbReference>
<feature type="binding site" evidence="9">
    <location>
        <begin position="167"/>
        <end position="170"/>
    </location>
    <ligand>
        <name>substrate</name>
    </ligand>
</feature>
<dbReference type="SUPFAM" id="SSF52413">
    <property type="entry name" value="UDP-glucose/GDP-mannose dehydrogenase C-terminal domain"/>
    <property type="match status" value="1"/>
</dbReference>
<evidence type="ECO:0000313" key="13">
    <source>
        <dbReference type="Proteomes" id="UP000267029"/>
    </source>
</evidence>
<evidence type="ECO:0000313" key="12">
    <source>
        <dbReference type="EMBL" id="VDD79579.1"/>
    </source>
</evidence>
<reference evidence="12 13" key="1">
    <citation type="submission" date="2018-10" db="EMBL/GenBank/DDBJ databases">
        <authorList>
            <consortium name="Pathogen Informatics"/>
        </authorList>
    </citation>
    <scope>NUCLEOTIDE SEQUENCE [LARGE SCALE GENOMIC DNA]</scope>
</reference>
<dbReference type="SUPFAM" id="SSF48179">
    <property type="entry name" value="6-phosphogluconate dehydrogenase C-terminal domain-like"/>
    <property type="match status" value="1"/>
</dbReference>
<proteinExistence type="inferred from homology"/>
<dbReference type="GO" id="GO:0006024">
    <property type="term" value="P:glycosaminoglycan biosynthetic process"/>
    <property type="evidence" value="ECO:0007669"/>
    <property type="project" value="TreeGrafter"/>
</dbReference>
<dbReference type="PANTHER" id="PTHR11374:SF3">
    <property type="entry name" value="UDP-GLUCOSE 6-DEHYDROGENASE"/>
    <property type="match status" value="1"/>
</dbReference>
<feature type="binding site" evidence="10">
    <location>
        <position position="170"/>
    </location>
    <ligand>
        <name>NAD(+)</name>
        <dbReference type="ChEBI" id="CHEBI:57540"/>
    </ligand>
</feature>
<dbReference type="InterPro" id="IPR017476">
    <property type="entry name" value="UDP-Glc/GDP-Man"/>
</dbReference>
<dbReference type="SMART" id="SM00984">
    <property type="entry name" value="UDPG_MGDP_dh_C"/>
    <property type="match status" value="1"/>
</dbReference>
<feature type="binding site" evidence="10">
    <location>
        <position position="93"/>
    </location>
    <ligand>
        <name>NAD(+)</name>
        <dbReference type="ChEBI" id="CHEBI:57540"/>
    </ligand>
</feature>
<feature type="binding site" evidence="9">
    <location>
        <position position="325"/>
    </location>
    <ligand>
        <name>substrate</name>
    </ligand>
</feature>
<dbReference type="PIRSF" id="PIRSF500134">
    <property type="entry name" value="UDPglc_DH_bac"/>
    <property type="match status" value="1"/>
</dbReference>
<dbReference type="Pfam" id="PF00984">
    <property type="entry name" value="UDPG_MGDP_dh"/>
    <property type="match status" value="1"/>
</dbReference>
<dbReference type="OrthoDB" id="5059218at2759"/>
<comment type="pathway">
    <text evidence="1">Nucleotide-sugar biosynthesis; UDP-alpha-D-glucuronate biosynthesis; UDP-alpha-D-glucuronate from UDP-alpha-D-glucose: step 1/1.</text>
</comment>
<evidence type="ECO:0000256" key="4">
    <source>
        <dbReference type="ARBA" id="ARBA00015132"/>
    </source>
</evidence>
<evidence type="ECO:0000256" key="1">
    <source>
        <dbReference type="ARBA" id="ARBA00004701"/>
    </source>
</evidence>
<dbReference type="GO" id="GO:0003979">
    <property type="term" value="F:UDP-glucose 6-dehydrogenase activity"/>
    <property type="evidence" value="ECO:0007669"/>
    <property type="project" value="UniProtKB-EC"/>
</dbReference>
<dbReference type="GO" id="GO:0006065">
    <property type="term" value="P:UDP-glucuronate biosynthetic process"/>
    <property type="evidence" value="ECO:0007669"/>
    <property type="project" value="UniProtKB-UniPathway"/>
</dbReference>
<dbReference type="Pfam" id="PF03720">
    <property type="entry name" value="UDPG_MGDP_dh_C"/>
    <property type="match status" value="1"/>
</dbReference>
<comment type="catalytic activity">
    <reaction evidence="7 8">
        <text>UDP-alpha-D-glucose + 2 NAD(+) + H2O = UDP-alpha-D-glucuronate + 2 NADH + 3 H(+)</text>
        <dbReference type="Rhea" id="RHEA:23596"/>
        <dbReference type="ChEBI" id="CHEBI:15377"/>
        <dbReference type="ChEBI" id="CHEBI:15378"/>
        <dbReference type="ChEBI" id="CHEBI:57540"/>
        <dbReference type="ChEBI" id="CHEBI:57945"/>
        <dbReference type="ChEBI" id="CHEBI:58052"/>
        <dbReference type="ChEBI" id="CHEBI:58885"/>
        <dbReference type="EC" id="1.1.1.22"/>
    </reaction>
</comment>
<dbReference type="InterPro" id="IPR014027">
    <property type="entry name" value="UDP-Glc/GDP-Man_DH_C"/>
</dbReference>
<accession>A0A158QU14</accession>
<dbReference type="InterPro" id="IPR008927">
    <property type="entry name" value="6-PGluconate_DH-like_C_sf"/>
</dbReference>
<feature type="binding site" evidence="10">
    <location>
        <position position="37"/>
    </location>
    <ligand>
        <name>NAD(+)</name>
        <dbReference type="ChEBI" id="CHEBI:57540"/>
    </ligand>
</feature>
<dbReference type="Proteomes" id="UP000267029">
    <property type="component" value="Unassembled WGS sequence"/>
</dbReference>
<keyword evidence="5 8" id="KW-0560">Oxidoreductase</keyword>
<evidence type="ECO:0000256" key="7">
    <source>
        <dbReference type="ARBA" id="ARBA00047473"/>
    </source>
</evidence>
<feature type="domain" description="UDP-glucose/GDP-mannose dehydrogenase C-terminal" evidence="11">
    <location>
        <begin position="389"/>
        <end position="488"/>
    </location>
</feature>
<dbReference type="AlphaFoldDB" id="A0A158QU14"/>
<evidence type="ECO:0000256" key="5">
    <source>
        <dbReference type="ARBA" id="ARBA00023002"/>
    </source>
</evidence>
<protein>
    <recommendedName>
        <fullName evidence="4 8">UDP-glucose 6-dehydrogenase</fullName>
        <ecNumber evidence="3 8">1.1.1.22</ecNumber>
    </recommendedName>
</protein>
<evidence type="ECO:0000256" key="10">
    <source>
        <dbReference type="PIRSR" id="PIRSR500134-3"/>
    </source>
</evidence>
<dbReference type="InterPro" id="IPR028356">
    <property type="entry name" value="UDPglc_DH_euk"/>
</dbReference>
<dbReference type="InterPro" id="IPR036291">
    <property type="entry name" value="NAD(P)-bd_dom_sf"/>
</dbReference>
<organism evidence="12 13">
    <name type="scientific">Mesocestoides corti</name>
    <name type="common">Flatworm</name>
    <dbReference type="NCBI Taxonomy" id="53468"/>
    <lineage>
        <taxon>Eukaryota</taxon>
        <taxon>Metazoa</taxon>
        <taxon>Spiralia</taxon>
        <taxon>Lophotrochozoa</taxon>
        <taxon>Platyhelminthes</taxon>
        <taxon>Cestoda</taxon>
        <taxon>Eucestoda</taxon>
        <taxon>Cyclophyllidea</taxon>
        <taxon>Mesocestoididae</taxon>
        <taxon>Mesocestoides</taxon>
    </lineage>
</organism>
<comment type="similarity">
    <text evidence="2 8">Belongs to the UDP-glucose/GDP-mannose dehydrogenase family.</text>
</comment>
<keyword evidence="13" id="KW-1185">Reference proteome</keyword>